<evidence type="ECO:0000256" key="9">
    <source>
        <dbReference type="ARBA" id="ARBA00022741"/>
    </source>
</evidence>
<feature type="binding site" evidence="14">
    <location>
        <position position="119"/>
    </location>
    <ligand>
        <name>ATP</name>
        <dbReference type="ChEBI" id="CHEBI:30616"/>
    </ligand>
</feature>
<name>A0A0L6JS01_9FIRM</name>
<sequence>MKTIIKTIDKNSIDIKNIGIAADILKSGGLVAFPTETVYGLGANALDEKAVSEIFVAKGRPSDNPLIVHVCNVEMVKRLVKNIPELAFKLMEKFWPGPLTLIMEKSSRVPEIITAGLSTVAIRMPSHPIALKIIEESQVPVAAPSANISGKPSPTEAKHVIEDLMGKVELIIDGGSSQVGLESTVLDVTVNPPMILRPGGITKEQLEEAVGKIDIDKAILSDHLEDIKPRAPGMKYTHYSPKADVIIIEGKVEACVEKIRELAESYKRDGIPVGILATEQTKGLYTVGTVMSLGDRKMPDTIASSLFRELRHLDDKGVRVILAEAIEDTGVGLAVMNRMKKAAGYNIIKVGD</sequence>
<feature type="binding site" evidence="14">
    <location>
        <position position="123"/>
    </location>
    <ligand>
        <name>L-threonine</name>
        <dbReference type="ChEBI" id="CHEBI:57926"/>
    </ligand>
</feature>
<dbReference type="PANTHER" id="PTHR17490">
    <property type="entry name" value="SUA5"/>
    <property type="match status" value="1"/>
</dbReference>
<feature type="domain" description="YrdC-like" evidence="15">
    <location>
        <begin position="15"/>
        <end position="201"/>
    </location>
</feature>
<dbReference type="PROSITE" id="PS51163">
    <property type="entry name" value="YRDC"/>
    <property type="match status" value="1"/>
</dbReference>
<organism evidence="16 17">
    <name type="scientific">Pseudobacteroides cellulosolvens ATCC 35603 = DSM 2933</name>
    <dbReference type="NCBI Taxonomy" id="398512"/>
    <lineage>
        <taxon>Bacteria</taxon>
        <taxon>Bacillati</taxon>
        <taxon>Bacillota</taxon>
        <taxon>Clostridia</taxon>
        <taxon>Eubacteriales</taxon>
        <taxon>Oscillospiraceae</taxon>
        <taxon>Pseudobacteroides</taxon>
    </lineage>
</organism>
<dbReference type="Pfam" id="PF03481">
    <property type="entry name" value="Sua5_C"/>
    <property type="match status" value="1"/>
</dbReference>
<dbReference type="EC" id="2.7.7.87" evidence="3 13"/>
<reference evidence="17" key="1">
    <citation type="submission" date="2015-07" db="EMBL/GenBank/DDBJ databases">
        <title>Near-Complete Genome Sequence of the Cellulolytic Bacterium Bacteroides (Pseudobacteroides) cellulosolvens ATCC 35603.</title>
        <authorList>
            <person name="Dassa B."/>
            <person name="Utturkar S.M."/>
            <person name="Klingeman D.M."/>
            <person name="Hurt R.A."/>
            <person name="Keller M."/>
            <person name="Xu J."/>
            <person name="Reddy Y.H.K."/>
            <person name="Borovok I."/>
            <person name="Grinberg I.R."/>
            <person name="Lamed R."/>
            <person name="Zhivin O."/>
            <person name="Bayer E.A."/>
            <person name="Brown S.D."/>
        </authorList>
    </citation>
    <scope>NUCLEOTIDE SEQUENCE [LARGE SCALE GENOMIC DNA]</scope>
    <source>
        <strain evidence="17">DSM 2933</strain>
    </source>
</reference>
<dbReference type="InterPro" id="IPR005145">
    <property type="entry name" value="Sua5_C"/>
</dbReference>
<comment type="catalytic activity">
    <reaction evidence="12 13">
        <text>L-threonine + hydrogencarbonate + ATP = L-threonylcarbamoyladenylate + diphosphate + H2O</text>
        <dbReference type="Rhea" id="RHEA:36407"/>
        <dbReference type="ChEBI" id="CHEBI:15377"/>
        <dbReference type="ChEBI" id="CHEBI:17544"/>
        <dbReference type="ChEBI" id="CHEBI:30616"/>
        <dbReference type="ChEBI" id="CHEBI:33019"/>
        <dbReference type="ChEBI" id="CHEBI:57926"/>
        <dbReference type="ChEBI" id="CHEBI:73682"/>
        <dbReference type="EC" id="2.7.7.87"/>
    </reaction>
</comment>
<comment type="caution">
    <text evidence="16">The sequence shown here is derived from an EMBL/GenBank/DDBJ whole genome shotgun (WGS) entry which is preliminary data.</text>
</comment>
<dbReference type="eggNOG" id="COG0009">
    <property type="taxonomic scope" value="Bacteria"/>
</dbReference>
<dbReference type="InterPro" id="IPR050156">
    <property type="entry name" value="TC-AMP_synthase_SUA5"/>
</dbReference>
<evidence type="ECO:0000256" key="13">
    <source>
        <dbReference type="PIRNR" id="PIRNR004930"/>
    </source>
</evidence>
<feature type="binding site" evidence="14">
    <location>
        <position position="60"/>
    </location>
    <ligand>
        <name>ATP</name>
        <dbReference type="ChEBI" id="CHEBI:30616"/>
    </ligand>
</feature>
<feature type="binding site" evidence="14">
    <location>
        <position position="64"/>
    </location>
    <ligand>
        <name>ATP</name>
        <dbReference type="ChEBI" id="CHEBI:30616"/>
    </ligand>
</feature>
<evidence type="ECO:0000313" key="16">
    <source>
        <dbReference type="EMBL" id="KNY28524.1"/>
    </source>
</evidence>
<keyword evidence="8 13" id="KW-0548">Nucleotidyltransferase</keyword>
<keyword evidence="17" id="KW-1185">Reference proteome</keyword>
<dbReference type="FunFam" id="3.90.870.10:FF:000008">
    <property type="entry name" value="Threonylcarbamoyl-AMP synthase"/>
    <property type="match status" value="1"/>
</dbReference>
<accession>A0A0L6JS01</accession>
<comment type="function">
    <text evidence="13">Required for the formation of a threonylcarbamoyl group on adenosine at position 37 (t(6)A37) in tRNAs that read codons beginning with adenine.</text>
</comment>
<dbReference type="SUPFAM" id="SSF55821">
    <property type="entry name" value="YrdC/RibB"/>
    <property type="match status" value="1"/>
</dbReference>
<dbReference type="EMBL" id="LGTC01000001">
    <property type="protein sequence ID" value="KNY28524.1"/>
    <property type="molecule type" value="Genomic_DNA"/>
</dbReference>
<evidence type="ECO:0000256" key="11">
    <source>
        <dbReference type="ARBA" id="ARBA00029774"/>
    </source>
</evidence>
<keyword evidence="7 13" id="KW-0819">tRNA processing</keyword>
<dbReference type="Pfam" id="PF01300">
    <property type="entry name" value="Sua5_yciO_yrdC"/>
    <property type="match status" value="1"/>
</dbReference>
<dbReference type="GO" id="GO:0006450">
    <property type="term" value="P:regulation of translational fidelity"/>
    <property type="evidence" value="ECO:0007669"/>
    <property type="project" value="TreeGrafter"/>
</dbReference>
<evidence type="ECO:0000256" key="14">
    <source>
        <dbReference type="PIRSR" id="PIRSR004930-1"/>
    </source>
</evidence>
<keyword evidence="5 13" id="KW-0963">Cytoplasm</keyword>
<evidence type="ECO:0000256" key="3">
    <source>
        <dbReference type="ARBA" id="ARBA00012584"/>
    </source>
</evidence>
<comment type="similarity">
    <text evidence="2 13">Belongs to the SUA5 family.</text>
</comment>
<feature type="binding site" evidence="14">
    <location>
        <position position="239"/>
    </location>
    <ligand>
        <name>ATP</name>
        <dbReference type="ChEBI" id="CHEBI:30616"/>
    </ligand>
</feature>
<dbReference type="InterPro" id="IPR038385">
    <property type="entry name" value="Sua5/YwlC_C"/>
</dbReference>
<evidence type="ECO:0000256" key="2">
    <source>
        <dbReference type="ARBA" id="ARBA00007663"/>
    </source>
</evidence>
<evidence type="ECO:0000313" key="17">
    <source>
        <dbReference type="Proteomes" id="UP000036923"/>
    </source>
</evidence>
<evidence type="ECO:0000256" key="1">
    <source>
        <dbReference type="ARBA" id="ARBA00004496"/>
    </source>
</evidence>
<evidence type="ECO:0000256" key="7">
    <source>
        <dbReference type="ARBA" id="ARBA00022694"/>
    </source>
</evidence>
<dbReference type="OrthoDB" id="9814580at2"/>
<dbReference type="AlphaFoldDB" id="A0A0L6JS01"/>
<evidence type="ECO:0000256" key="4">
    <source>
        <dbReference type="ARBA" id="ARBA00015492"/>
    </source>
</evidence>
<dbReference type="GO" id="GO:0008033">
    <property type="term" value="P:tRNA processing"/>
    <property type="evidence" value="ECO:0007669"/>
    <property type="project" value="UniProtKB-KW"/>
</dbReference>
<dbReference type="Gene3D" id="3.90.870.10">
    <property type="entry name" value="DHBP synthase"/>
    <property type="match status" value="1"/>
</dbReference>
<feature type="binding site" evidence="14">
    <location>
        <position position="69"/>
    </location>
    <ligand>
        <name>L-threonine</name>
        <dbReference type="ChEBI" id="CHEBI:57926"/>
    </ligand>
</feature>
<dbReference type="InterPro" id="IPR017945">
    <property type="entry name" value="DHBP_synth_RibB-like_a/b_dom"/>
</dbReference>
<dbReference type="Gene3D" id="3.40.50.11030">
    <property type="entry name" value="Threonylcarbamoyl-AMP synthase, C-terminal domain"/>
    <property type="match status" value="1"/>
</dbReference>
<comment type="subcellular location">
    <subcellularLocation>
        <location evidence="1 13">Cytoplasm</location>
    </subcellularLocation>
</comment>
<gene>
    <name evidence="16" type="ORF">Bccel_3798</name>
</gene>
<evidence type="ECO:0000256" key="10">
    <source>
        <dbReference type="ARBA" id="ARBA00022840"/>
    </source>
</evidence>
<evidence type="ECO:0000259" key="15">
    <source>
        <dbReference type="PROSITE" id="PS51163"/>
    </source>
</evidence>
<dbReference type="RefSeq" id="WP_036936801.1">
    <property type="nucleotide sequence ID" value="NZ_JQKC01000002.1"/>
</dbReference>
<dbReference type="GO" id="GO:0005737">
    <property type="term" value="C:cytoplasm"/>
    <property type="evidence" value="ECO:0007669"/>
    <property type="project" value="UniProtKB-SubCell"/>
</dbReference>
<dbReference type="STRING" id="398512.Bccel_3798"/>
<dbReference type="GO" id="GO:0003725">
    <property type="term" value="F:double-stranded RNA binding"/>
    <property type="evidence" value="ECO:0007669"/>
    <property type="project" value="UniProtKB-UniRule"/>
</dbReference>
<feature type="binding site" evidence="14">
    <location>
        <position position="143"/>
    </location>
    <ligand>
        <name>L-threonine</name>
        <dbReference type="ChEBI" id="CHEBI:57926"/>
    </ligand>
</feature>
<keyword evidence="10 13" id="KW-0067">ATP-binding</keyword>
<feature type="binding site" evidence="14">
    <location>
        <position position="37"/>
    </location>
    <ligand>
        <name>L-threonine</name>
        <dbReference type="ChEBI" id="CHEBI:57926"/>
    </ligand>
</feature>
<keyword evidence="6 13" id="KW-0808">Transferase</keyword>
<keyword evidence="9 13" id="KW-0547">Nucleotide-binding</keyword>
<dbReference type="InterPro" id="IPR010923">
    <property type="entry name" value="T(6)A37_SUA5"/>
</dbReference>
<evidence type="ECO:0000256" key="12">
    <source>
        <dbReference type="ARBA" id="ARBA00048366"/>
    </source>
</evidence>
<feature type="binding site" evidence="14">
    <location>
        <position position="197"/>
    </location>
    <ligand>
        <name>ATP</name>
        <dbReference type="ChEBI" id="CHEBI:30616"/>
    </ligand>
</feature>
<dbReference type="GO" id="GO:0000049">
    <property type="term" value="F:tRNA binding"/>
    <property type="evidence" value="ECO:0007669"/>
    <property type="project" value="TreeGrafter"/>
</dbReference>
<dbReference type="NCBIfam" id="TIGR00057">
    <property type="entry name" value="L-threonylcarbamoyladenylate synthase"/>
    <property type="match status" value="1"/>
</dbReference>
<dbReference type="InterPro" id="IPR006070">
    <property type="entry name" value="Sua5-like_dom"/>
</dbReference>
<protein>
    <recommendedName>
        <fullName evidence="4 13">Threonylcarbamoyl-AMP synthase</fullName>
        <shortName evidence="13">TC-AMP synthase</shortName>
        <ecNumber evidence="3 13">2.7.7.87</ecNumber>
    </recommendedName>
    <alternativeName>
        <fullName evidence="11 13">L-threonylcarbamoyladenylate synthase</fullName>
    </alternativeName>
</protein>
<feature type="binding site" evidence="14">
    <location>
        <position position="145"/>
    </location>
    <ligand>
        <name>ATP</name>
        <dbReference type="ChEBI" id="CHEBI:30616"/>
    </ligand>
</feature>
<evidence type="ECO:0000256" key="6">
    <source>
        <dbReference type="ARBA" id="ARBA00022679"/>
    </source>
</evidence>
<dbReference type="GO" id="GO:0005524">
    <property type="term" value="F:ATP binding"/>
    <property type="evidence" value="ECO:0007669"/>
    <property type="project" value="UniProtKB-UniRule"/>
</dbReference>
<feature type="binding site" evidence="14">
    <location>
        <position position="183"/>
    </location>
    <ligand>
        <name>L-threonine</name>
        <dbReference type="ChEBI" id="CHEBI:57926"/>
    </ligand>
</feature>
<evidence type="ECO:0000256" key="8">
    <source>
        <dbReference type="ARBA" id="ARBA00022695"/>
    </source>
</evidence>
<dbReference type="PIRSF" id="PIRSF004930">
    <property type="entry name" value="Tln_factor_SUA5"/>
    <property type="match status" value="1"/>
</dbReference>
<feature type="binding site" evidence="14">
    <location>
        <position position="153"/>
    </location>
    <ligand>
        <name>ATP</name>
        <dbReference type="ChEBI" id="CHEBI:30616"/>
    </ligand>
</feature>
<dbReference type="PATRIC" id="fig|398512.5.peg.3975"/>
<evidence type="ECO:0000256" key="5">
    <source>
        <dbReference type="ARBA" id="ARBA00022490"/>
    </source>
</evidence>
<proteinExistence type="inferred from homology"/>
<dbReference type="GO" id="GO:0061710">
    <property type="term" value="F:L-threonylcarbamoyladenylate synthase"/>
    <property type="evidence" value="ECO:0007669"/>
    <property type="project" value="UniProtKB-EC"/>
</dbReference>
<dbReference type="Proteomes" id="UP000036923">
    <property type="component" value="Unassembled WGS sequence"/>
</dbReference>
<dbReference type="PANTHER" id="PTHR17490:SF16">
    <property type="entry name" value="THREONYLCARBAMOYL-AMP SYNTHASE"/>
    <property type="match status" value="1"/>
</dbReference>